<dbReference type="GO" id="GO:0007342">
    <property type="term" value="P:fusion of sperm to egg plasma membrane involved in single fertilization"/>
    <property type="evidence" value="ECO:0007669"/>
    <property type="project" value="InterPro"/>
</dbReference>
<feature type="compositionally biased region" description="Low complexity" evidence="1">
    <location>
        <begin position="465"/>
        <end position="480"/>
    </location>
</feature>
<feature type="region of interest" description="Disordered" evidence="1">
    <location>
        <begin position="465"/>
        <end position="490"/>
    </location>
</feature>
<feature type="compositionally biased region" description="Polar residues" evidence="1">
    <location>
        <begin position="250"/>
        <end position="261"/>
    </location>
</feature>
<evidence type="ECO:0000256" key="1">
    <source>
        <dbReference type="SAM" id="MobiDB-lite"/>
    </source>
</evidence>
<feature type="compositionally biased region" description="Polar residues" evidence="1">
    <location>
        <begin position="481"/>
        <end position="490"/>
    </location>
</feature>
<evidence type="ECO:0000313" key="3">
    <source>
        <dbReference type="EMBL" id="ATY51988.1"/>
    </source>
</evidence>
<reference evidence="3" key="1">
    <citation type="submission" date="2017-11" db="EMBL/GenBank/DDBJ databases">
        <title>bindin from Strongylocentrotus nudus.</title>
        <authorList>
            <person name="Chang Y.Q."/>
            <person name="Shang S.N."/>
            <person name="Zhan Y.Y."/>
        </authorList>
    </citation>
    <scope>NUCLEOTIDE SEQUENCE</scope>
</reference>
<dbReference type="Pfam" id="PF02084">
    <property type="entry name" value="Bindin"/>
    <property type="match status" value="1"/>
</dbReference>
<organism evidence="3">
    <name type="scientific">Mesocentrotus nudus</name>
    <name type="common">Sea urchin</name>
    <name type="synonym">Strongylocentrotus nudus</name>
    <dbReference type="NCBI Taxonomy" id="7666"/>
    <lineage>
        <taxon>Eukaryota</taxon>
        <taxon>Metazoa</taxon>
        <taxon>Echinodermata</taxon>
        <taxon>Eleutherozoa</taxon>
        <taxon>Echinozoa</taxon>
        <taxon>Echinoidea</taxon>
        <taxon>Euechinoidea</taxon>
        <taxon>Echinacea</taxon>
        <taxon>Camarodonta</taxon>
        <taxon>Echinidea</taxon>
        <taxon>Strongylocentrotidae</taxon>
        <taxon>Mesocentrotus</taxon>
    </lineage>
</organism>
<feature type="chain" id="PRO_5014173052" evidence="2">
    <location>
        <begin position="22"/>
        <end position="490"/>
    </location>
</feature>
<evidence type="ECO:0000256" key="2">
    <source>
        <dbReference type="SAM" id="SignalP"/>
    </source>
</evidence>
<proteinExistence type="evidence at transcript level"/>
<protein>
    <submittedName>
        <fullName evidence="3">Bindin</fullName>
    </submittedName>
</protein>
<feature type="region of interest" description="Disordered" evidence="1">
    <location>
        <begin position="158"/>
        <end position="194"/>
    </location>
</feature>
<name>A0A2H4RMX9_MESNU</name>
<sequence>MGFHQILVILVVLALASARAADEFPSHTDSPTDCPEADHGCWCHDSFAQCWRTFEDSRMTEEIGNRITQLELLYQPSEEVVTYIRRMSALRELRISEDGMSLDCSCDVIYALDDKQVTLVNQAELTFDNCRERGWPRDRMAARPFVNRCHVLRMEDGETRKRRGADDDDGDDVSKRASPRKGDEPAGPTLKDLAPQNTHHLVNIHGADKHPASDFVNFISGHRRSRRSTDNDAAVSDDSGRGARKKRYGNQRNYPQAQNPQMGGVNYGQPAQNPQMGGVNYGQPAQQGYGTQGMGGAVGGGQGMGGAVGGGQGMGGGVGGGQFGAFSPGVAEAGNADYDEYSADSTGEDDTEISDAVMDDIKAVLGATKIDLPVDINDPYDLGLLLRHLRHHSNLLANIGDPAVREQVLSAMQEEEEEEEEDAANGVRQNVLNNINPNAPGSAGYGGQGGMGAIGGGGGAMMGQQRMGGVPPMMGGQPQGNAYNQGYRQG</sequence>
<accession>A0A2H4RMX9</accession>
<dbReference type="EMBL" id="MG548311">
    <property type="protein sequence ID" value="ATY51988.1"/>
    <property type="molecule type" value="mRNA"/>
</dbReference>
<feature type="region of interest" description="Disordered" evidence="1">
    <location>
        <begin position="221"/>
        <end position="284"/>
    </location>
</feature>
<feature type="signal peptide" evidence="2">
    <location>
        <begin position="1"/>
        <end position="21"/>
    </location>
</feature>
<dbReference type="PRINTS" id="PR00761">
    <property type="entry name" value="BINDIN"/>
</dbReference>
<dbReference type="AlphaFoldDB" id="A0A2H4RMX9"/>
<dbReference type="InterPro" id="IPR000775">
    <property type="entry name" value="Bindin"/>
</dbReference>
<feature type="compositionally biased region" description="Basic and acidic residues" evidence="1">
    <location>
        <begin position="172"/>
        <end position="184"/>
    </location>
</feature>
<keyword evidence="2" id="KW-0732">Signal</keyword>